<keyword evidence="1" id="KW-0540">Nuclease</keyword>
<dbReference type="InterPro" id="IPR006084">
    <property type="entry name" value="XPG/Rad2"/>
</dbReference>
<feature type="region of interest" description="Disordered" evidence="3">
    <location>
        <begin position="399"/>
        <end position="419"/>
    </location>
</feature>
<sequence>MGINELWKLVSPSTEGQTLTAFALEGLKGHVQDESGLSMMKVGVDASAWLYAVCKLQAFRLGHAQSGENPELRTLMYKLVALASAPVHAHFIFDGDDRPPIKRSKHVQLAPHWLTRSLQELLHIFGFTWAMARGEAEADLAFLSKAGKISAVLTEDSDALLFGAEKVLRVTDNEDGTFIVDAYCAEALSNDPKIPLTTARLLLWAMLRGGDYNPGGLAGCGSQVSRALLAGDLGDSLMHVMTSAAPAQLQSMLRTWRDRLRTVLVDGTLGRKYPTLAASIPADFPSVDTMHLYLNPATTWSDDTSSSLLPKFDPTQPDLTRLAAFCEARLGWMRPKIHKYFRNKLWSAACMRALCQLPTNDGSALPKPTFNVDKRKDPKGGVPVYCVTLYAPSFVNATNDGIQADDDSSPEESKSWVPSHSKVDIPARIMELTSPQDVIDYADQHTTSVGPSSGDLPPDWHPRPSAQYAAVADMLWPEVGDTSSEVRDPELSRGSELKVCIDEEGREVIDLTVD</sequence>
<proteinExistence type="predicted"/>
<feature type="domain" description="XPG-I" evidence="4">
    <location>
        <begin position="123"/>
        <end position="196"/>
    </location>
</feature>
<gene>
    <name evidence="5" type="ORF">EV702DRAFT_1191269</name>
</gene>
<evidence type="ECO:0000256" key="1">
    <source>
        <dbReference type="ARBA" id="ARBA00022722"/>
    </source>
</evidence>
<dbReference type="PRINTS" id="PR00853">
    <property type="entry name" value="XPGRADSUPER"/>
</dbReference>
<name>A0A9P7AA50_9AGAM</name>
<keyword evidence="6" id="KW-1185">Reference proteome</keyword>
<dbReference type="EMBL" id="JABBWD010000001">
    <property type="protein sequence ID" value="KAG1784271.1"/>
    <property type="molecule type" value="Genomic_DNA"/>
</dbReference>
<dbReference type="Proteomes" id="UP000714275">
    <property type="component" value="Unassembled WGS sequence"/>
</dbReference>
<dbReference type="SUPFAM" id="SSF88723">
    <property type="entry name" value="PIN domain-like"/>
    <property type="match status" value="1"/>
</dbReference>
<dbReference type="GO" id="GO:0017108">
    <property type="term" value="F:5'-flap endonuclease activity"/>
    <property type="evidence" value="ECO:0007669"/>
    <property type="project" value="TreeGrafter"/>
</dbReference>
<dbReference type="InterPro" id="IPR029060">
    <property type="entry name" value="PIN-like_dom_sf"/>
</dbReference>
<organism evidence="5 6">
    <name type="scientific">Suillus placidus</name>
    <dbReference type="NCBI Taxonomy" id="48579"/>
    <lineage>
        <taxon>Eukaryota</taxon>
        <taxon>Fungi</taxon>
        <taxon>Dikarya</taxon>
        <taxon>Basidiomycota</taxon>
        <taxon>Agaricomycotina</taxon>
        <taxon>Agaricomycetes</taxon>
        <taxon>Agaricomycetidae</taxon>
        <taxon>Boletales</taxon>
        <taxon>Suillineae</taxon>
        <taxon>Suillaceae</taxon>
        <taxon>Suillus</taxon>
    </lineage>
</organism>
<dbReference type="Pfam" id="PF00867">
    <property type="entry name" value="XPG_I"/>
    <property type="match status" value="1"/>
</dbReference>
<keyword evidence="2" id="KW-0378">Hydrolase</keyword>
<reference evidence="5" key="1">
    <citation type="journal article" date="2020" name="New Phytol.">
        <title>Comparative genomics reveals dynamic genome evolution in host specialist ectomycorrhizal fungi.</title>
        <authorList>
            <person name="Lofgren L.A."/>
            <person name="Nguyen N.H."/>
            <person name="Vilgalys R."/>
            <person name="Ruytinx J."/>
            <person name="Liao H.L."/>
            <person name="Branco S."/>
            <person name="Kuo A."/>
            <person name="LaButti K."/>
            <person name="Lipzen A."/>
            <person name="Andreopoulos W."/>
            <person name="Pangilinan J."/>
            <person name="Riley R."/>
            <person name="Hundley H."/>
            <person name="Na H."/>
            <person name="Barry K."/>
            <person name="Grigoriev I.V."/>
            <person name="Stajich J.E."/>
            <person name="Kennedy P.G."/>
        </authorList>
    </citation>
    <scope>NUCLEOTIDE SEQUENCE</scope>
    <source>
        <strain evidence="5">DOB743</strain>
    </source>
</reference>
<evidence type="ECO:0000313" key="6">
    <source>
        <dbReference type="Proteomes" id="UP000714275"/>
    </source>
</evidence>
<dbReference type="SMART" id="SM00484">
    <property type="entry name" value="XPGI"/>
    <property type="match status" value="1"/>
</dbReference>
<dbReference type="SUPFAM" id="SSF47807">
    <property type="entry name" value="5' to 3' exonuclease, C-terminal subdomain"/>
    <property type="match status" value="1"/>
</dbReference>
<evidence type="ECO:0000313" key="5">
    <source>
        <dbReference type="EMBL" id="KAG1784271.1"/>
    </source>
</evidence>
<dbReference type="CDD" id="cd09870">
    <property type="entry name" value="PIN_YEN1"/>
    <property type="match status" value="1"/>
</dbReference>
<evidence type="ECO:0000256" key="3">
    <source>
        <dbReference type="SAM" id="MobiDB-lite"/>
    </source>
</evidence>
<dbReference type="AlphaFoldDB" id="A0A9P7AA50"/>
<dbReference type="Pfam" id="PF00752">
    <property type="entry name" value="XPG_N"/>
    <property type="match status" value="1"/>
</dbReference>
<dbReference type="GO" id="GO:0006281">
    <property type="term" value="P:DNA repair"/>
    <property type="evidence" value="ECO:0007669"/>
    <property type="project" value="UniProtKB-ARBA"/>
</dbReference>
<dbReference type="Gene3D" id="3.40.50.1010">
    <property type="entry name" value="5'-nuclease"/>
    <property type="match status" value="2"/>
</dbReference>
<protein>
    <submittedName>
        <fullName evidence="5">PIN domain-like protein</fullName>
    </submittedName>
</protein>
<dbReference type="PANTHER" id="PTHR11081">
    <property type="entry name" value="FLAP ENDONUCLEASE FAMILY MEMBER"/>
    <property type="match status" value="1"/>
</dbReference>
<dbReference type="InterPro" id="IPR036279">
    <property type="entry name" value="5-3_exonuclease_C_sf"/>
</dbReference>
<dbReference type="InterPro" id="IPR006085">
    <property type="entry name" value="XPG_DNA_repair_N"/>
</dbReference>
<comment type="caution">
    <text evidence="5">The sequence shown here is derived from an EMBL/GenBank/DDBJ whole genome shotgun (WGS) entry which is preliminary data.</text>
</comment>
<dbReference type="OrthoDB" id="2959108at2759"/>
<dbReference type="PANTHER" id="PTHR11081:SF75">
    <property type="entry name" value="ENDONUCLEASE, PUTATIVE (AFU_ORTHOLOGUE AFUA_3G13260)-RELATED"/>
    <property type="match status" value="1"/>
</dbReference>
<accession>A0A9P7AA50</accession>
<dbReference type="InterPro" id="IPR006086">
    <property type="entry name" value="XPG-I_dom"/>
</dbReference>
<evidence type="ECO:0000259" key="4">
    <source>
        <dbReference type="SMART" id="SM00484"/>
    </source>
</evidence>
<evidence type="ECO:0000256" key="2">
    <source>
        <dbReference type="ARBA" id="ARBA00022801"/>
    </source>
</evidence>